<keyword evidence="5" id="KW-0732">Signal</keyword>
<feature type="signal peptide" evidence="5">
    <location>
        <begin position="1"/>
        <end position="30"/>
    </location>
</feature>
<sequence length="397" mass="41598">MRQQPHRYARSARLRRAAFALALAGMVTLAACSKKEAAAPAPRPVVAVAVHADGSAAAAASLPGEVQARYSTPLSFRVGGKIIERRVRLGDVVKNGQIVARLDPADAQKNAASAQAQLEAAQHSLVYAKQQLDRDQAQAKENLIAPAQLEQTTNAYASAAAQRDQAAQQAALSKDQLQYTTLSADHAGVITAEQADTGQNVSAGQAVYNLAWSGDIDVVCDVPESALAALSVGQTAQVTLAALPGRSFKARVRELSPAADPQSRTYRAKLTLDNPGPDVRLGMTADIALAAPSSSDSSTNASANSTANASASQNGSFTVPATALFHDGTQPAVWVVRAADNALELRRVTVTRYNERTIVIGQGLKEGERVVLQGVHTVTAGEKVHVIPPLHPEDFAS</sequence>
<dbReference type="GO" id="GO:1990281">
    <property type="term" value="C:efflux pump complex"/>
    <property type="evidence" value="ECO:0007669"/>
    <property type="project" value="TreeGrafter"/>
</dbReference>
<dbReference type="Pfam" id="PF25954">
    <property type="entry name" value="Beta-barrel_RND_2"/>
    <property type="match status" value="1"/>
</dbReference>
<dbReference type="PROSITE" id="PS51257">
    <property type="entry name" value="PROKAR_LIPOPROTEIN"/>
    <property type="match status" value="1"/>
</dbReference>
<evidence type="ECO:0000259" key="6">
    <source>
        <dbReference type="Pfam" id="PF25917"/>
    </source>
</evidence>
<evidence type="ECO:0000256" key="3">
    <source>
        <dbReference type="ARBA" id="ARBA00022448"/>
    </source>
</evidence>
<dbReference type="Gene3D" id="2.40.420.20">
    <property type="match status" value="1"/>
</dbReference>
<name>A0A1I7EN87_9BURK</name>
<dbReference type="RefSeq" id="WP_093645008.1">
    <property type="nucleotide sequence ID" value="NZ_FPBH01000035.1"/>
</dbReference>
<feature type="compositionally biased region" description="Low complexity" evidence="4">
    <location>
        <begin position="292"/>
        <end position="312"/>
    </location>
</feature>
<dbReference type="SUPFAM" id="SSF111369">
    <property type="entry name" value="HlyD-like secretion proteins"/>
    <property type="match status" value="1"/>
</dbReference>
<evidence type="ECO:0000256" key="5">
    <source>
        <dbReference type="SAM" id="SignalP"/>
    </source>
</evidence>
<comment type="subcellular location">
    <subcellularLocation>
        <location evidence="1">Cell envelope</location>
    </subcellularLocation>
</comment>
<feature type="chain" id="PRO_5011734296" evidence="5">
    <location>
        <begin position="31"/>
        <end position="397"/>
    </location>
</feature>
<organism evidence="9 10">
    <name type="scientific">Paraburkholderia aspalathi</name>
    <dbReference type="NCBI Taxonomy" id="1324617"/>
    <lineage>
        <taxon>Bacteria</taxon>
        <taxon>Pseudomonadati</taxon>
        <taxon>Pseudomonadota</taxon>
        <taxon>Betaproteobacteria</taxon>
        <taxon>Burkholderiales</taxon>
        <taxon>Burkholderiaceae</taxon>
        <taxon>Paraburkholderia</taxon>
    </lineage>
</organism>
<feature type="domain" description="CusB-like beta-barrel" evidence="7">
    <location>
        <begin position="218"/>
        <end position="292"/>
    </location>
</feature>
<dbReference type="InterPro" id="IPR058792">
    <property type="entry name" value="Beta-barrel_RND_2"/>
</dbReference>
<dbReference type="InterPro" id="IPR006143">
    <property type="entry name" value="RND_pump_MFP"/>
</dbReference>
<evidence type="ECO:0000259" key="7">
    <source>
        <dbReference type="Pfam" id="PF25954"/>
    </source>
</evidence>
<dbReference type="InterPro" id="IPR058625">
    <property type="entry name" value="MdtA-like_BSH"/>
</dbReference>
<feature type="domain" description="Multidrug resistance protein MdtA-like C-terminal permuted SH3" evidence="8">
    <location>
        <begin position="318"/>
        <end position="375"/>
    </location>
</feature>
<evidence type="ECO:0000259" key="8">
    <source>
        <dbReference type="Pfam" id="PF25967"/>
    </source>
</evidence>
<dbReference type="AlphaFoldDB" id="A0A1I7EN87"/>
<dbReference type="Pfam" id="PF25917">
    <property type="entry name" value="BSH_RND"/>
    <property type="match status" value="1"/>
</dbReference>
<dbReference type="PANTHER" id="PTHR30469:SF15">
    <property type="entry name" value="HLYD FAMILY OF SECRETION PROTEINS"/>
    <property type="match status" value="1"/>
</dbReference>
<dbReference type="PANTHER" id="PTHR30469">
    <property type="entry name" value="MULTIDRUG RESISTANCE PROTEIN MDTA"/>
    <property type="match status" value="1"/>
</dbReference>
<feature type="domain" description="Multidrug resistance protein MdtA-like barrel-sandwich hybrid" evidence="6">
    <location>
        <begin position="77"/>
        <end position="208"/>
    </location>
</feature>
<dbReference type="NCBIfam" id="TIGR01730">
    <property type="entry name" value="RND_mfp"/>
    <property type="match status" value="1"/>
</dbReference>
<reference evidence="9 10" key="1">
    <citation type="submission" date="2016-10" db="EMBL/GenBank/DDBJ databases">
        <authorList>
            <person name="de Groot N.N."/>
        </authorList>
    </citation>
    <scope>NUCLEOTIDE SEQUENCE [LARGE SCALE GENOMIC DNA]</scope>
    <source>
        <strain evidence="9 10">LMG 27731</strain>
    </source>
</reference>
<dbReference type="Pfam" id="PF25967">
    <property type="entry name" value="RND-MFP_C"/>
    <property type="match status" value="1"/>
</dbReference>
<dbReference type="Gene3D" id="2.40.50.100">
    <property type="match status" value="1"/>
</dbReference>
<gene>
    <name evidence="9" type="ORF">SAMN05192563_103573</name>
</gene>
<comment type="similarity">
    <text evidence="2">Belongs to the membrane fusion protein (MFP) (TC 8.A.1) family.</text>
</comment>
<dbReference type="GO" id="GO:0015562">
    <property type="term" value="F:efflux transmembrane transporter activity"/>
    <property type="evidence" value="ECO:0007669"/>
    <property type="project" value="TreeGrafter"/>
</dbReference>
<protein>
    <submittedName>
        <fullName evidence="9">RND family efflux transporter, MFP subunit</fullName>
    </submittedName>
</protein>
<evidence type="ECO:0000256" key="4">
    <source>
        <dbReference type="SAM" id="MobiDB-lite"/>
    </source>
</evidence>
<evidence type="ECO:0000313" key="10">
    <source>
        <dbReference type="Proteomes" id="UP000198844"/>
    </source>
</evidence>
<proteinExistence type="inferred from homology"/>
<evidence type="ECO:0000256" key="2">
    <source>
        <dbReference type="ARBA" id="ARBA00009477"/>
    </source>
</evidence>
<dbReference type="Proteomes" id="UP000198844">
    <property type="component" value="Unassembled WGS sequence"/>
</dbReference>
<accession>A0A1I7EN87</accession>
<dbReference type="InterPro" id="IPR058627">
    <property type="entry name" value="MdtA-like_C"/>
</dbReference>
<dbReference type="Gene3D" id="2.40.30.170">
    <property type="match status" value="1"/>
</dbReference>
<feature type="region of interest" description="Disordered" evidence="4">
    <location>
        <begin position="292"/>
        <end position="314"/>
    </location>
</feature>
<dbReference type="EMBL" id="FPBH01000035">
    <property type="protein sequence ID" value="SFU25375.1"/>
    <property type="molecule type" value="Genomic_DNA"/>
</dbReference>
<evidence type="ECO:0000256" key="1">
    <source>
        <dbReference type="ARBA" id="ARBA00004196"/>
    </source>
</evidence>
<dbReference type="OrthoDB" id="9806939at2"/>
<keyword evidence="3" id="KW-0813">Transport</keyword>
<evidence type="ECO:0000313" key="9">
    <source>
        <dbReference type="EMBL" id="SFU25375.1"/>
    </source>
</evidence>